<dbReference type="InterPro" id="IPR000073">
    <property type="entry name" value="AB_hydrolase_1"/>
</dbReference>
<keyword evidence="4" id="KW-0378">Hydrolase</keyword>
<dbReference type="Gene3D" id="3.40.50.1820">
    <property type="entry name" value="alpha/beta hydrolase"/>
    <property type="match status" value="1"/>
</dbReference>
<dbReference type="PANTHER" id="PTHR10794:SF63">
    <property type="entry name" value="ALPHA_BETA HYDROLASE 1, ISOFORM A"/>
    <property type="match status" value="1"/>
</dbReference>
<evidence type="ECO:0000256" key="1">
    <source>
        <dbReference type="ARBA" id="ARBA00010884"/>
    </source>
</evidence>
<dbReference type="KEGG" id="plei:Q9312_11980"/>
<dbReference type="PANTHER" id="PTHR10794">
    <property type="entry name" value="ABHYDROLASE DOMAIN-CONTAINING PROTEIN"/>
    <property type="match status" value="1"/>
</dbReference>
<gene>
    <name evidence="4" type="ORF">Q9312_11980</name>
</gene>
<dbReference type="Pfam" id="PF00561">
    <property type="entry name" value="Abhydrolase_1"/>
    <property type="match status" value="1"/>
</dbReference>
<dbReference type="GO" id="GO:0047372">
    <property type="term" value="F:monoacylglycerol lipase activity"/>
    <property type="evidence" value="ECO:0007669"/>
    <property type="project" value="TreeGrafter"/>
</dbReference>
<protein>
    <submittedName>
        <fullName evidence="4">Alpha/beta fold hydrolase</fullName>
    </submittedName>
</protein>
<feature type="domain" description="AB hydrolase-1" evidence="3">
    <location>
        <begin position="66"/>
        <end position="304"/>
    </location>
</feature>
<dbReference type="InterPro" id="IPR050960">
    <property type="entry name" value="AB_hydrolase_4_sf"/>
</dbReference>
<accession>A0AA51RQU7</accession>
<evidence type="ECO:0000313" key="4">
    <source>
        <dbReference type="EMBL" id="WMS85936.1"/>
    </source>
</evidence>
<dbReference type="GO" id="GO:0034338">
    <property type="term" value="F:short-chain carboxylesterase activity"/>
    <property type="evidence" value="ECO:0007669"/>
    <property type="project" value="TreeGrafter"/>
</dbReference>
<dbReference type="EMBL" id="CP133548">
    <property type="protein sequence ID" value="WMS85936.1"/>
    <property type="molecule type" value="Genomic_DNA"/>
</dbReference>
<proteinExistence type="inferred from homology"/>
<evidence type="ECO:0000313" key="5">
    <source>
        <dbReference type="Proteomes" id="UP001239782"/>
    </source>
</evidence>
<dbReference type="AlphaFoldDB" id="A0AA51RQU7"/>
<evidence type="ECO:0000256" key="2">
    <source>
        <dbReference type="PIRSR" id="PIRSR005211-1"/>
    </source>
</evidence>
<dbReference type="Proteomes" id="UP001239782">
    <property type="component" value="Chromosome"/>
</dbReference>
<sequence length="326" mass="37310">MENFNPPFWLRSPHIQSILASSPMRKSVLRQQSSEWLKRSKSLLLQGHQGSQLLGYWTAAKTPQAPLVILIHGWEGTSQSGYLLSVANQLVSAGYQILRLNLRDHDASHHLNRELFHSCRIEEVVSAAQDALNRLAPTQAAVVGFSLGGNFTIRVANALSQDKRIKQAIAVCPVLIPQDTMHRLETGPRIYHQYFKRKWLRSIRKKSGLFPEDFKQLTPQHLKSLGSLTDYFVEHHTEYRSTNDYFEGYSIRPEKLERLTIPTKILMAKDDPIINAELLQQLEKVASIEVTYTQHGGHCGFIQNRRFDSWADRFILNSLQQALVFQ</sequence>
<feature type="active site" description="Charge relay system" evidence="2">
    <location>
        <position position="146"/>
    </location>
</feature>
<evidence type="ECO:0000259" key="3">
    <source>
        <dbReference type="Pfam" id="PF00561"/>
    </source>
</evidence>
<dbReference type="InterPro" id="IPR029058">
    <property type="entry name" value="AB_hydrolase_fold"/>
</dbReference>
<reference evidence="4 5" key="1">
    <citation type="submission" date="2023-08" db="EMBL/GenBank/DDBJ databases">
        <title>Pleionea litopenaei sp. nov., isolated from stomach of juvenile Litopenaeus vannamei.</title>
        <authorList>
            <person name="Rho A.M."/>
            <person name="Hwang C.Y."/>
        </authorList>
    </citation>
    <scope>NUCLEOTIDE SEQUENCE [LARGE SCALE GENOMIC DNA]</scope>
    <source>
        <strain evidence="4 5">HL-JVS1</strain>
    </source>
</reference>
<dbReference type="InterPro" id="IPR012020">
    <property type="entry name" value="ABHD4"/>
</dbReference>
<organism evidence="4 5">
    <name type="scientific">Pleionea litopenaei</name>
    <dbReference type="NCBI Taxonomy" id="3070815"/>
    <lineage>
        <taxon>Bacteria</taxon>
        <taxon>Pseudomonadati</taxon>
        <taxon>Pseudomonadota</taxon>
        <taxon>Gammaproteobacteria</taxon>
        <taxon>Oceanospirillales</taxon>
        <taxon>Pleioneaceae</taxon>
        <taxon>Pleionea</taxon>
    </lineage>
</organism>
<dbReference type="RefSeq" id="WP_309201088.1">
    <property type="nucleotide sequence ID" value="NZ_CP133548.1"/>
</dbReference>
<keyword evidence="5" id="KW-1185">Reference proteome</keyword>
<dbReference type="SUPFAM" id="SSF53474">
    <property type="entry name" value="alpha/beta-Hydrolases"/>
    <property type="match status" value="1"/>
</dbReference>
<feature type="active site" description="Charge relay system" evidence="2">
    <location>
        <position position="271"/>
    </location>
</feature>
<feature type="active site" description="Charge relay system" evidence="2">
    <location>
        <position position="298"/>
    </location>
</feature>
<comment type="similarity">
    <text evidence="1">Belongs to the AB hydrolase superfamily. AB hydrolase 4 family.</text>
</comment>
<dbReference type="PIRSF" id="PIRSF005211">
    <property type="entry name" value="Ab_hydro_YheT"/>
    <property type="match status" value="1"/>
</dbReference>
<name>A0AA51RQU7_9GAMM</name>